<feature type="region of interest" description="Disordered" evidence="2">
    <location>
        <begin position="181"/>
        <end position="224"/>
    </location>
</feature>
<protein>
    <submittedName>
        <fullName evidence="3">TPR repeat containing exported protein putative periplasmic protein contains a protein prenylyltransferase domain</fullName>
    </submittedName>
</protein>
<sequence length="355" mass="40227">MVLRFGLCVGLLGVLCAEPSAFDLQSGATKQELNTLKSSNRNLENILTTLQSQADALSQHQDGLNNLFKGQAAKLHDFSTTLDSHDQALKSLKATQDMQADMLKSQASLLETLKTQIQTNKNALQQLDQKIAATNQLITQMNTDFASKLAAIQKSIDDQAQANAQKLQELARIQEKMIQEKTTPPPQTPTPQPQAPATTPPPQTPPIVAPTPSKEPTPQTPQSFIKDYNKRKEIFQEALKLFRHKQHEQAGMRFEWLGEIKYRPAYSYYMAGECAYEQKHYTQAISFYKHSALIKDKTTYMPILLWHTAWSFGFLKDQANFERFMRSLSQLYPQSEQGKKATEILQKRQKTESKH</sequence>
<organism evidence="3 4">
    <name type="scientific">Helicobacter bizzozeronii (strain CIII-1)</name>
    <dbReference type="NCBI Taxonomy" id="1002804"/>
    <lineage>
        <taxon>Bacteria</taxon>
        <taxon>Pseudomonadati</taxon>
        <taxon>Campylobacterota</taxon>
        <taxon>Epsilonproteobacteria</taxon>
        <taxon>Campylobacterales</taxon>
        <taxon>Helicobacteraceae</taxon>
        <taxon>Helicobacter</taxon>
    </lineage>
</organism>
<dbReference type="Proteomes" id="UP000008387">
    <property type="component" value="Chromosome"/>
</dbReference>
<keyword evidence="3" id="KW-0808">Transferase</keyword>
<dbReference type="Gene3D" id="1.25.40.10">
    <property type="entry name" value="Tetratricopeptide repeat domain"/>
    <property type="match status" value="1"/>
</dbReference>
<dbReference type="RefSeq" id="WP_013890837.1">
    <property type="nucleotide sequence ID" value="NC_015674.1"/>
</dbReference>
<gene>
    <name evidence="3" type="ordered locus">HBZC1_14490</name>
</gene>
<dbReference type="AlphaFoldDB" id="F8KU91"/>
<evidence type="ECO:0000256" key="2">
    <source>
        <dbReference type="SAM" id="MobiDB-lite"/>
    </source>
</evidence>
<dbReference type="STRING" id="1002804.HBZC1_14490"/>
<dbReference type="SUPFAM" id="SSF48452">
    <property type="entry name" value="TPR-like"/>
    <property type="match status" value="1"/>
</dbReference>
<accession>F8KU91</accession>
<dbReference type="InterPro" id="IPR011990">
    <property type="entry name" value="TPR-like_helical_dom_sf"/>
</dbReference>
<feature type="compositionally biased region" description="Basic and acidic residues" evidence="2">
    <location>
        <begin position="337"/>
        <end position="355"/>
    </location>
</feature>
<keyword evidence="4" id="KW-1185">Reference proteome</keyword>
<proteinExistence type="predicted"/>
<feature type="coiled-coil region" evidence="1">
    <location>
        <begin position="110"/>
        <end position="176"/>
    </location>
</feature>
<dbReference type="KEGG" id="hbi:HBZC1_14490"/>
<feature type="coiled-coil region" evidence="1">
    <location>
        <begin position="33"/>
        <end position="60"/>
    </location>
</feature>
<name>F8KU91_HELBC</name>
<evidence type="ECO:0000313" key="4">
    <source>
        <dbReference type="Proteomes" id="UP000008387"/>
    </source>
</evidence>
<keyword evidence="1" id="KW-0175">Coiled coil</keyword>
<dbReference type="HOGENOM" id="CLU_066841_0_0_7"/>
<reference evidence="3 4" key="1">
    <citation type="journal article" date="2011" name="J. Bacteriol.">
        <title>Genome sequence of Helicobacter bizzozeronii strain CIII-1, an isolate from human gastric mucosa.</title>
        <authorList>
            <person name="Schott T."/>
            <person name="Rossi M."/>
            <person name="Hanninen M.L."/>
        </authorList>
    </citation>
    <scope>NUCLEOTIDE SEQUENCE [LARGE SCALE GENOMIC DNA]</scope>
    <source>
        <strain evidence="3 4">CIII-1</strain>
    </source>
</reference>
<evidence type="ECO:0000256" key="1">
    <source>
        <dbReference type="SAM" id="Coils"/>
    </source>
</evidence>
<feature type="compositionally biased region" description="Pro residues" evidence="2">
    <location>
        <begin position="183"/>
        <end position="219"/>
    </location>
</feature>
<dbReference type="GO" id="GO:0016740">
    <property type="term" value="F:transferase activity"/>
    <property type="evidence" value="ECO:0007669"/>
    <property type="project" value="UniProtKB-KW"/>
</dbReference>
<evidence type="ECO:0000313" key="3">
    <source>
        <dbReference type="EMBL" id="CCB80435.1"/>
    </source>
</evidence>
<dbReference type="EMBL" id="FR871757">
    <property type="protein sequence ID" value="CCB80435.1"/>
    <property type="molecule type" value="Genomic_DNA"/>
</dbReference>
<dbReference type="eggNOG" id="COG1729">
    <property type="taxonomic scope" value="Bacteria"/>
</dbReference>
<feature type="region of interest" description="Disordered" evidence="2">
    <location>
        <begin position="334"/>
        <end position="355"/>
    </location>
</feature>